<proteinExistence type="predicted"/>
<evidence type="ECO:0000256" key="1">
    <source>
        <dbReference type="SAM" id="MobiDB-lite"/>
    </source>
</evidence>
<reference evidence="2" key="1">
    <citation type="journal article" date="2019" name="bioRxiv">
        <title>The Genome of the Zebra Mussel, Dreissena polymorpha: A Resource for Invasive Species Research.</title>
        <authorList>
            <person name="McCartney M.A."/>
            <person name="Auch B."/>
            <person name="Kono T."/>
            <person name="Mallez S."/>
            <person name="Zhang Y."/>
            <person name="Obille A."/>
            <person name="Becker A."/>
            <person name="Abrahante J.E."/>
            <person name="Garbe J."/>
            <person name="Badalamenti J.P."/>
            <person name="Herman A."/>
            <person name="Mangelson H."/>
            <person name="Liachko I."/>
            <person name="Sullivan S."/>
            <person name="Sone E.D."/>
            <person name="Koren S."/>
            <person name="Silverstein K.A.T."/>
            <person name="Beckman K.B."/>
            <person name="Gohl D.M."/>
        </authorList>
    </citation>
    <scope>NUCLEOTIDE SEQUENCE</scope>
    <source>
        <strain evidence="2">Duluth1</strain>
        <tissue evidence="2">Whole animal</tissue>
    </source>
</reference>
<accession>A0A9D4ELM7</accession>
<reference evidence="2" key="2">
    <citation type="submission" date="2020-11" db="EMBL/GenBank/DDBJ databases">
        <authorList>
            <person name="McCartney M.A."/>
            <person name="Auch B."/>
            <person name="Kono T."/>
            <person name="Mallez S."/>
            <person name="Becker A."/>
            <person name="Gohl D.M."/>
            <person name="Silverstein K.A.T."/>
            <person name="Koren S."/>
            <person name="Bechman K.B."/>
            <person name="Herman A."/>
            <person name="Abrahante J.E."/>
            <person name="Garbe J."/>
        </authorList>
    </citation>
    <scope>NUCLEOTIDE SEQUENCE</scope>
    <source>
        <strain evidence="2">Duluth1</strain>
        <tissue evidence="2">Whole animal</tissue>
    </source>
</reference>
<evidence type="ECO:0000313" key="3">
    <source>
        <dbReference type="EMBL" id="KAH3896382.1"/>
    </source>
</evidence>
<dbReference type="Proteomes" id="UP000828390">
    <property type="component" value="Unassembled WGS sequence"/>
</dbReference>
<comment type="caution">
    <text evidence="2">The sequence shown here is derived from an EMBL/GenBank/DDBJ whole genome shotgun (WGS) entry which is preliminary data.</text>
</comment>
<evidence type="ECO:0000313" key="4">
    <source>
        <dbReference type="Proteomes" id="UP000828390"/>
    </source>
</evidence>
<gene>
    <name evidence="3" type="ORF">DPMN_020558</name>
    <name evidence="2" type="ORF">DPMN_158583</name>
</gene>
<name>A0A9D4ELM7_DREPO</name>
<evidence type="ECO:0000313" key="2">
    <source>
        <dbReference type="EMBL" id="KAH3780761.1"/>
    </source>
</evidence>
<dbReference type="EMBL" id="JAIWYP010000001">
    <property type="protein sequence ID" value="KAH3896382.1"/>
    <property type="molecule type" value="Genomic_DNA"/>
</dbReference>
<dbReference type="AlphaFoldDB" id="A0A9D4ELM7"/>
<organism evidence="2 4">
    <name type="scientific">Dreissena polymorpha</name>
    <name type="common">Zebra mussel</name>
    <name type="synonym">Mytilus polymorpha</name>
    <dbReference type="NCBI Taxonomy" id="45954"/>
    <lineage>
        <taxon>Eukaryota</taxon>
        <taxon>Metazoa</taxon>
        <taxon>Spiralia</taxon>
        <taxon>Lophotrochozoa</taxon>
        <taxon>Mollusca</taxon>
        <taxon>Bivalvia</taxon>
        <taxon>Autobranchia</taxon>
        <taxon>Heteroconchia</taxon>
        <taxon>Euheterodonta</taxon>
        <taxon>Imparidentia</taxon>
        <taxon>Neoheterodontei</taxon>
        <taxon>Myida</taxon>
        <taxon>Dreissenoidea</taxon>
        <taxon>Dreissenidae</taxon>
        <taxon>Dreissena</taxon>
    </lineage>
</organism>
<feature type="region of interest" description="Disordered" evidence="1">
    <location>
        <begin position="37"/>
        <end position="67"/>
    </location>
</feature>
<dbReference type="EMBL" id="JAIWYP010000008">
    <property type="protein sequence ID" value="KAH3780761.1"/>
    <property type="molecule type" value="Genomic_DNA"/>
</dbReference>
<protein>
    <submittedName>
        <fullName evidence="2">Uncharacterized protein</fullName>
    </submittedName>
</protein>
<sequence>MADQSLGSRHTFPADPVQDLEDVEDLVGMHAPLHPVLLEFPQPPPSPAHPDRTNHVTANTRLARDYA</sequence>
<keyword evidence="4" id="KW-1185">Reference proteome</keyword>